<dbReference type="NCBIfam" id="TIGR00254">
    <property type="entry name" value="GGDEF"/>
    <property type="match status" value="1"/>
</dbReference>
<dbReference type="GO" id="GO:0005886">
    <property type="term" value="C:plasma membrane"/>
    <property type="evidence" value="ECO:0007669"/>
    <property type="project" value="TreeGrafter"/>
</dbReference>
<protein>
    <recommendedName>
        <fullName evidence="2">diguanylate cyclase</fullName>
        <ecNumber evidence="2">2.7.7.65</ecNumber>
    </recommendedName>
</protein>
<dbReference type="SUPFAM" id="SSF55781">
    <property type="entry name" value="GAF domain-like"/>
    <property type="match status" value="1"/>
</dbReference>
<dbReference type="SMART" id="SM00065">
    <property type="entry name" value="GAF"/>
    <property type="match status" value="1"/>
</dbReference>
<dbReference type="Pfam" id="PF00990">
    <property type="entry name" value="GGDEF"/>
    <property type="match status" value="1"/>
</dbReference>
<evidence type="ECO:0000256" key="1">
    <source>
        <dbReference type="ARBA" id="ARBA00001946"/>
    </source>
</evidence>
<dbReference type="InterPro" id="IPR029016">
    <property type="entry name" value="GAF-like_dom_sf"/>
</dbReference>
<accession>A0A5J6WS38</accession>
<evidence type="ECO:0000313" key="6">
    <source>
        <dbReference type="Proteomes" id="UP000327424"/>
    </source>
</evidence>
<comment type="cofactor">
    <cofactor evidence="1">
        <name>Mg(2+)</name>
        <dbReference type="ChEBI" id="CHEBI:18420"/>
    </cofactor>
</comment>
<dbReference type="SUPFAM" id="SSF55073">
    <property type="entry name" value="Nucleotide cyclase"/>
    <property type="match status" value="1"/>
</dbReference>
<dbReference type="SMART" id="SM00267">
    <property type="entry name" value="GGDEF"/>
    <property type="match status" value="1"/>
</dbReference>
<dbReference type="PROSITE" id="PS50887">
    <property type="entry name" value="GGDEF"/>
    <property type="match status" value="1"/>
</dbReference>
<dbReference type="Proteomes" id="UP000327424">
    <property type="component" value="Chromosome"/>
</dbReference>
<keyword evidence="6" id="KW-1185">Reference proteome</keyword>
<dbReference type="InterPro" id="IPR000160">
    <property type="entry name" value="GGDEF_dom"/>
</dbReference>
<feature type="domain" description="GGDEF" evidence="4">
    <location>
        <begin position="393"/>
        <end position="527"/>
    </location>
</feature>
<dbReference type="Gene3D" id="3.30.70.270">
    <property type="match status" value="1"/>
</dbReference>
<dbReference type="CDD" id="cd01949">
    <property type="entry name" value="GGDEF"/>
    <property type="match status" value="1"/>
</dbReference>
<organism evidence="5 6">
    <name type="scientific">Moritella marina ATCC 15381</name>
    <dbReference type="NCBI Taxonomy" id="1202962"/>
    <lineage>
        <taxon>Bacteria</taxon>
        <taxon>Pseudomonadati</taxon>
        <taxon>Pseudomonadota</taxon>
        <taxon>Gammaproteobacteria</taxon>
        <taxon>Alteromonadales</taxon>
        <taxon>Moritellaceae</taxon>
        <taxon>Moritella</taxon>
    </lineage>
</organism>
<dbReference type="PANTHER" id="PTHR45138:SF9">
    <property type="entry name" value="DIGUANYLATE CYCLASE DGCM-RELATED"/>
    <property type="match status" value="1"/>
</dbReference>
<dbReference type="Pfam" id="PF13185">
    <property type="entry name" value="GAF_2"/>
    <property type="match status" value="1"/>
</dbReference>
<dbReference type="PANTHER" id="PTHR45138">
    <property type="entry name" value="REGULATORY COMPONENTS OF SENSORY TRANSDUCTION SYSTEM"/>
    <property type="match status" value="1"/>
</dbReference>
<comment type="catalytic activity">
    <reaction evidence="3">
        <text>2 GTP = 3',3'-c-di-GMP + 2 diphosphate</text>
        <dbReference type="Rhea" id="RHEA:24898"/>
        <dbReference type="ChEBI" id="CHEBI:33019"/>
        <dbReference type="ChEBI" id="CHEBI:37565"/>
        <dbReference type="ChEBI" id="CHEBI:58805"/>
        <dbReference type="EC" id="2.7.7.65"/>
    </reaction>
</comment>
<reference evidence="5 6" key="1">
    <citation type="submission" date="2019-09" db="EMBL/GenBank/DDBJ databases">
        <title>Hybrid Assembly of the complete Genome of the Deep-Sea Bacterium Moritella marina from long Nanopore and Illumina reads.</title>
        <authorList>
            <person name="Magin S."/>
            <person name="Georgoulis A."/>
            <person name="Papadimitriou K."/>
            <person name="Iliakis G."/>
            <person name="Vorgias C.E."/>
        </authorList>
    </citation>
    <scope>NUCLEOTIDE SEQUENCE [LARGE SCALE GENOMIC DNA]</scope>
    <source>
        <strain evidence="5 6">MP-1</strain>
    </source>
</reference>
<sequence length="561" mass="62941">MLISTIIGLFIFNLTLSNWIEEKIEAGLANEITRITHKLQASDLPFNDLEKLDIYIKTDIELSRQNHITLVAFDGTVLADSDISLAEVMDIENHLNRKEIVDAKNNGHGTTTRFSTSRFKDLLYSANAFSYKGENYILRVATPLTRIESMADELMAILALLMTISLGLVTASTLLSSKLMNQQVQHEKDQQESLIEQRTLEIELLRRLTNMLAACNSIDEAQMIVEDIIPRILGDVNGVVSLIRSSRNQLLVKLDWGGAWPGSKTYAPEECWALRKGKFHLANDKYTTLPCSHMAEVQTDSPEASQTLCIPLVAHGNTIGMMHLFSGDKELTDETQQLAFTVAEHLGLALANLNIQEKLREQAISDPLTGLYNRRYYEETINQELMRAKRNKQELSLLMLDLDHFKLFNDNYGHDAGDYVLKTIGSLLIESMRGEDTICRLGGEEFIIILPETGIEAARQVANGLCKSINQLHLAMKDLSLGKLSVSIGISTYPINGMQKDELTKLSDIALYEAKERGRNQSCHYSDLIIMGDELDLETVTPTEKLITKNDNDLETHVIDI</sequence>
<dbReference type="InterPro" id="IPR043128">
    <property type="entry name" value="Rev_trsase/Diguanyl_cyclase"/>
</dbReference>
<dbReference type="GO" id="GO:0052621">
    <property type="term" value="F:diguanylate cyclase activity"/>
    <property type="evidence" value="ECO:0007669"/>
    <property type="project" value="UniProtKB-EC"/>
</dbReference>
<evidence type="ECO:0000256" key="3">
    <source>
        <dbReference type="ARBA" id="ARBA00034247"/>
    </source>
</evidence>
<dbReference type="EMBL" id="CP044399">
    <property type="protein sequence ID" value="QFI40244.1"/>
    <property type="molecule type" value="Genomic_DNA"/>
</dbReference>
<dbReference type="InterPro" id="IPR003018">
    <property type="entry name" value="GAF"/>
</dbReference>
<dbReference type="GO" id="GO:1902201">
    <property type="term" value="P:negative regulation of bacterial-type flagellum-dependent cell motility"/>
    <property type="evidence" value="ECO:0007669"/>
    <property type="project" value="TreeGrafter"/>
</dbReference>
<dbReference type="InterPro" id="IPR029787">
    <property type="entry name" value="Nucleotide_cyclase"/>
</dbReference>
<dbReference type="GO" id="GO:0043709">
    <property type="term" value="P:cell adhesion involved in single-species biofilm formation"/>
    <property type="evidence" value="ECO:0007669"/>
    <property type="project" value="TreeGrafter"/>
</dbReference>
<name>A0A5J6WS38_MORMI</name>
<dbReference type="FunFam" id="3.30.70.270:FF:000001">
    <property type="entry name" value="Diguanylate cyclase domain protein"/>
    <property type="match status" value="1"/>
</dbReference>
<gene>
    <name evidence="5" type="ORF">FR932_08655</name>
</gene>
<evidence type="ECO:0000313" key="5">
    <source>
        <dbReference type="EMBL" id="QFI40244.1"/>
    </source>
</evidence>
<evidence type="ECO:0000259" key="4">
    <source>
        <dbReference type="PROSITE" id="PS50887"/>
    </source>
</evidence>
<dbReference type="InterPro" id="IPR050469">
    <property type="entry name" value="Diguanylate_Cyclase"/>
</dbReference>
<dbReference type="Gene3D" id="3.30.450.40">
    <property type="match status" value="1"/>
</dbReference>
<dbReference type="EC" id="2.7.7.65" evidence="2"/>
<dbReference type="OrthoDB" id="9803824at2"/>
<proteinExistence type="predicted"/>
<dbReference type="KEGG" id="mmaa:FR932_08655"/>
<evidence type="ECO:0000256" key="2">
    <source>
        <dbReference type="ARBA" id="ARBA00012528"/>
    </source>
</evidence>
<dbReference type="AlphaFoldDB" id="A0A5J6WS38"/>